<dbReference type="PROSITE" id="PS50865">
    <property type="entry name" value="ZF_MYND_2"/>
    <property type="match status" value="1"/>
</dbReference>
<dbReference type="EMBL" id="KI968721">
    <property type="protein sequence ID" value="EUN28395.1"/>
    <property type="molecule type" value="Genomic_DNA"/>
</dbReference>
<dbReference type="InterPro" id="IPR027974">
    <property type="entry name" value="DUF4470"/>
</dbReference>
<evidence type="ECO:0000256" key="3">
    <source>
        <dbReference type="ARBA" id="ARBA00022833"/>
    </source>
</evidence>
<reference evidence="6 7" key="1">
    <citation type="journal article" date="2013" name="PLoS Genet.">
        <title>Comparative genome structure, secondary metabolite, and effector coding capacity across Cochliobolus pathogens.</title>
        <authorList>
            <person name="Condon B.J."/>
            <person name="Leng Y."/>
            <person name="Wu D."/>
            <person name="Bushley K.E."/>
            <person name="Ohm R.A."/>
            <person name="Otillar R."/>
            <person name="Martin J."/>
            <person name="Schackwitz W."/>
            <person name="Grimwood J."/>
            <person name="MohdZainudin N."/>
            <person name="Xue C."/>
            <person name="Wang R."/>
            <person name="Manning V.A."/>
            <person name="Dhillon B."/>
            <person name="Tu Z.J."/>
            <person name="Steffenson B.J."/>
            <person name="Salamov A."/>
            <person name="Sun H."/>
            <person name="Lowry S."/>
            <person name="LaButti K."/>
            <person name="Han J."/>
            <person name="Copeland A."/>
            <person name="Lindquist E."/>
            <person name="Barry K."/>
            <person name="Schmutz J."/>
            <person name="Baker S.E."/>
            <person name="Ciuffetti L.M."/>
            <person name="Grigoriev I.V."/>
            <person name="Zhong S."/>
            <person name="Turgeon B.G."/>
        </authorList>
    </citation>
    <scope>NUCLEOTIDE SEQUENCE [LARGE SCALE GENOMIC DNA]</scope>
    <source>
        <strain evidence="6 7">FI3</strain>
    </source>
</reference>
<dbReference type="AlphaFoldDB" id="W7EQN6"/>
<dbReference type="Pfam" id="PF01753">
    <property type="entry name" value="zf-MYND"/>
    <property type="match status" value="1"/>
</dbReference>
<dbReference type="GeneID" id="26255981"/>
<keyword evidence="3" id="KW-0862">Zinc</keyword>
<dbReference type="GO" id="GO:0008270">
    <property type="term" value="F:zinc ion binding"/>
    <property type="evidence" value="ECO:0007669"/>
    <property type="project" value="UniProtKB-KW"/>
</dbReference>
<evidence type="ECO:0000256" key="4">
    <source>
        <dbReference type="PROSITE-ProRule" id="PRU00134"/>
    </source>
</evidence>
<organism evidence="6 7">
    <name type="scientific">Bipolaris victoriae (strain FI3)</name>
    <name type="common">Victoria blight of oats agent</name>
    <name type="synonym">Cochliobolus victoriae</name>
    <dbReference type="NCBI Taxonomy" id="930091"/>
    <lineage>
        <taxon>Eukaryota</taxon>
        <taxon>Fungi</taxon>
        <taxon>Dikarya</taxon>
        <taxon>Ascomycota</taxon>
        <taxon>Pezizomycotina</taxon>
        <taxon>Dothideomycetes</taxon>
        <taxon>Pleosporomycetidae</taxon>
        <taxon>Pleosporales</taxon>
        <taxon>Pleosporineae</taxon>
        <taxon>Pleosporaceae</taxon>
        <taxon>Bipolaris</taxon>
    </lineage>
</organism>
<accession>W7EQN6</accession>
<protein>
    <recommendedName>
        <fullName evidence="5">MYND-type domain-containing protein</fullName>
    </recommendedName>
</protein>
<dbReference type="Gene3D" id="6.10.140.2220">
    <property type="match status" value="1"/>
</dbReference>
<dbReference type="RefSeq" id="XP_014557985.1">
    <property type="nucleotide sequence ID" value="XM_014702499.1"/>
</dbReference>
<gene>
    <name evidence="6" type="ORF">COCVIDRAFT_36614</name>
</gene>
<evidence type="ECO:0000313" key="6">
    <source>
        <dbReference type="EMBL" id="EUN28395.1"/>
    </source>
</evidence>
<sequence>MTVDIPNLSTFSNPLLCSNSKEIPCQAHAGRGCNSCHLVQYCSKECQTADWSRHKQACKSPFMKNTWEPEWYRTGRQPDFIGEGPSHTTFGNRKYLWGNMPALDILKPQDNEGMTSATSHDFNLLFAASGDLRNVIKTIAGLPEGYGGKCVAVLNDMDFVVVARNAIMLLAALQFEPDVAAPIIIHLWYSALLPHDMVHAIQSTILPMIEDVCQKIKNKPGNALQAKTFEVNGRKLSIALKKDEWARLATFCQVREGLSAEAAQRIRRRITLAPERVDYRDRAMLKLPAGVRQGEMYFRHTGILLPYGCSTADFDTPNPTLFFQNDWLMNDDATPRGGWRFDEYMEDAPAAKVDEFGAIFFYLKGLLIRFCDRLRSSNVSFRLFNMDARDIGPYIDMRFDRIEISNICDRGYVGPHTCLQLFSQLLKPTSQNPNATLLLLFINAAVEVDRDAHPQGDLESLVPAMERLREYIPFDKSRANMNGAGMNLAAHPDLILRIACSDMFKPWHKHFDTFMDECRITQFAALCGMAVKKKHTIVQPWPYRVEDQTTQRDFDVLRASSITGFERYVELQKLGSTADDARIAFAHLQL</sequence>
<dbReference type="InterPro" id="IPR002893">
    <property type="entry name" value="Znf_MYND"/>
</dbReference>
<dbReference type="SUPFAM" id="SSF144232">
    <property type="entry name" value="HIT/MYND zinc finger-like"/>
    <property type="match status" value="1"/>
</dbReference>
<keyword evidence="7" id="KW-1185">Reference proteome</keyword>
<evidence type="ECO:0000259" key="5">
    <source>
        <dbReference type="PROSITE" id="PS50865"/>
    </source>
</evidence>
<dbReference type="HOGENOM" id="CLU_018400_3_0_1"/>
<name>W7EQN6_BIPV3</name>
<dbReference type="Proteomes" id="UP000054337">
    <property type="component" value="Unassembled WGS sequence"/>
</dbReference>
<dbReference type="Pfam" id="PF14737">
    <property type="entry name" value="DUF4470"/>
    <property type="match status" value="1"/>
</dbReference>
<feature type="domain" description="MYND-type" evidence="5">
    <location>
        <begin position="17"/>
        <end position="58"/>
    </location>
</feature>
<dbReference type="OrthoDB" id="5282002at2759"/>
<keyword evidence="2 4" id="KW-0863">Zinc-finger</keyword>
<keyword evidence="1" id="KW-0479">Metal-binding</keyword>
<evidence type="ECO:0000256" key="1">
    <source>
        <dbReference type="ARBA" id="ARBA00022723"/>
    </source>
</evidence>
<evidence type="ECO:0000313" key="7">
    <source>
        <dbReference type="Proteomes" id="UP000054337"/>
    </source>
</evidence>
<proteinExistence type="predicted"/>
<evidence type="ECO:0000256" key="2">
    <source>
        <dbReference type="ARBA" id="ARBA00022771"/>
    </source>
</evidence>